<name>A0A1S2LH98_9BACI</name>
<dbReference type="EMBL" id="LQXD01000135">
    <property type="protein sequence ID" value="OIJ11443.1"/>
    <property type="molecule type" value="Genomic_DNA"/>
</dbReference>
<sequence length="115" mass="12649">MRAAIIFVLATLFIVGCSSTQLERLKETSNADHIGKITKIDIDGNRILVNELITNNDTSAIWLSIVDDTELLDSEGNTINFRDFKKGKLLEAWNSGGGFLSEPRQATAAKVILLK</sequence>
<reference evidence="3 4" key="3">
    <citation type="journal article" date="2019" name="Int. J. Syst. Evol. Microbiol.">
        <title>Anaerobacillus isosaccharinicus sp. nov., an alkaliphilic bacterium which degrades isosaccharinic acid.</title>
        <authorList>
            <person name="Bassil N.M."/>
            <person name="Lloyd J.R."/>
        </authorList>
    </citation>
    <scope>NUCLEOTIDE SEQUENCE [LARGE SCALE GENOMIC DNA]</scope>
    <source>
        <strain evidence="3 4">NB2006</strain>
    </source>
</reference>
<proteinExistence type="predicted"/>
<reference evidence="3 4" key="2">
    <citation type="journal article" date="2017" name="Genome Announc.">
        <title>Draft Genome Sequences of Four Alkaliphilic Bacteria Belonging to the Anaerobacillus Genus.</title>
        <authorList>
            <person name="Bassil N.M."/>
            <person name="Lloyd J.R."/>
        </authorList>
    </citation>
    <scope>NUCLEOTIDE SEQUENCE [LARGE SCALE GENOMIC DNA]</scope>
    <source>
        <strain evidence="3 4">NB2006</strain>
    </source>
</reference>
<evidence type="ECO:0008006" key="5">
    <source>
        <dbReference type="Google" id="ProtNLM"/>
    </source>
</evidence>
<dbReference type="RefSeq" id="WP_071316630.1">
    <property type="nucleotide sequence ID" value="NZ_CP063356.2"/>
</dbReference>
<dbReference type="Proteomes" id="UP000180175">
    <property type="component" value="Chromosome"/>
</dbReference>
<evidence type="ECO:0000313" key="3">
    <source>
        <dbReference type="EMBL" id="QOY34733.1"/>
    </source>
</evidence>
<evidence type="ECO:0000313" key="1">
    <source>
        <dbReference type="EMBL" id="OIJ11443.1"/>
    </source>
</evidence>
<evidence type="ECO:0000313" key="4">
    <source>
        <dbReference type="Proteomes" id="UP000180175"/>
    </source>
</evidence>
<dbReference type="EMBL" id="LQXD01000071">
    <property type="protein sequence ID" value="OIJ20435.1"/>
    <property type="molecule type" value="Genomic_DNA"/>
</dbReference>
<reference evidence="1 4" key="1">
    <citation type="submission" date="2016-10" db="EMBL/GenBank/DDBJ databases">
        <title>Draft genome sequences of four alkaliphilic bacteria belonging to the Anaerobacillus genus.</title>
        <authorList>
            <person name="Bassil N.M."/>
            <person name="Lloyd J.R."/>
        </authorList>
    </citation>
    <scope>NUCLEOTIDE SEQUENCE [LARGE SCALE GENOMIC DNA]</scope>
    <source>
        <strain evidence="1 4">NB2006</strain>
    </source>
</reference>
<dbReference type="PROSITE" id="PS51257">
    <property type="entry name" value="PROKAR_LIPOPROTEIN"/>
    <property type="match status" value="1"/>
</dbReference>
<accession>A0A1S2LH98</accession>
<reference evidence="3" key="4">
    <citation type="submission" date="2020-10" db="EMBL/GenBank/DDBJ databases">
        <authorList>
            <person name="Bassil N.M."/>
            <person name="Lloyd J.R."/>
        </authorList>
    </citation>
    <scope>NUCLEOTIDE SEQUENCE</scope>
    <source>
        <strain evidence="3">NB2006</strain>
    </source>
</reference>
<organism evidence="1 4">
    <name type="scientific">Anaerobacillus isosaccharinicus</name>
    <dbReference type="NCBI Taxonomy" id="1532552"/>
    <lineage>
        <taxon>Bacteria</taxon>
        <taxon>Bacillati</taxon>
        <taxon>Bacillota</taxon>
        <taxon>Bacilli</taxon>
        <taxon>Bacillales</taxon>
        <taxon>Bacillaceae</taxon>
        <taxon>Anaerobacillus</taxon>
    </lineage>
</organism>
<gene>
    <name evidence="3" type="ORF">AWH56_018670</name>
    <name evidence="2" type="ORF">AWH56_07920</name>
    <name evidence="1" type="ORF">AWH56_15730</name>
</gene>
<dbReference type="AlphaFoldDB" id="A0A1S2LH98"/>
<protein>
    <recommendedName>
        <fullName evidence="5">DUF3221 domain-containing protein</fullName>
    </recommendedName>
</protein>
<evidence type="ECO:0000313" key="2">
    <source>
        <dbReference type="EMBL" id="OIJ20435.1"/>
    </source>
</evidence>
<dbReference type="KEGG" id="aia:AWH56_018670"/>
<dbReference type="EMBL" id="CP063356">
    <property type="protein sequence ID" value="QOY34733.1"/>
    <property type="molecule type" value="Genomic_DNA"/>
</dbReference>
<keyword evidence="4" id="KW-1185">Reference proteome</keyword>
<dbReference type="OrthoDB" id="2452352at2"/>